<dbReference type="EMBL" id="JBJXBP010000007">
    <property type="protein sequence ID" value="KAL3821509.1"/>
    <property type="molecule type" value="Genomic_DNA"/>
</dbReference>
<organism evidence="3 4">
    <name type="scientific">Penstemon smallii</name>
    <dbReference type="NCBI Taxonomy" id="265156"/>
    <lineage>
        <taxon>Eukaryota</taxon>
        <taxon>Viridiplantae</taxon>
        <taxon>Streptophyta</taxon>
        <taxon>Embryophyta</taxon>
        <taxon>Tracheophyta</taxon>
        <taxon>Spermatophyta</taxon>
        <taxon>Magnoliopsida</taxon>
        <taxon>eudicotyledons</taxon>
        <taxon>Gunneridae</taxon>
        <taxon>Pentapetalae</taxon>
        <taxon>asterids</taxon>
        <taxon>lamiids</taxon>
        <taxon>Lamiales</taxon>
        <taxon>Plantaginaceae</taxon>
        <taxon>Cheloneae</taxon>
        <taxon>Penstemon</taxon>
    </lineage>
</organism>
<evidence type="ECO:0000313" key="3">
    <source>
        <dbReference type="EMBL" id="KAL3821509.1"/>
    </source>
</evidence>
<keyword evidence="4" id="KW-1185">Reference proteome</keyword>
<evidence type="ECO:0000313" key="4">
    <source>
        <dbReference type="Proteomes" id="UP001634393"/>
    </source>
</evidence>
<sequence length="46" mass="4610">MILFSITFLCQTYNTQGEDGAGSPPPAGLGTSTPGLGKRVSSPPGT</sequence>
<reference evidence="3 4" key="1">
    <citation type="submission" date="2024-12" db="EMBL/GenBank/DDBJ databases">
        <title>The unique morphological basis and parallel evolutionary history of personate flowers in Penstemon.</title>
        <authorList>
            <person name="Depatie T.H."/>
            <person name="Wessinger C.A."/>
        </authorList>
    </citation>
    <scope>NUCLEOTIDE SEQUENCE [LARGE SCALE GENOMIC DNA]</scope>
    <source>
        <strain evidence="3">WTNN_2</strain>
        <tissue evidence="3">Leaf</tissue>
    </source>
</reference>
<name>A0ABD3SAG0_9LAMI</name>
<keyword evidence="2" id="KW-0732">Signal</keyword>
<feature type="region of interest" description="Disordered" evidence="1">
    <location>
        <begin position="14"/>
        <end position="46"/>
    </location>
</feature>
<evidence type="ECO:0000256" key="2">
    <source>
        <dbReference type="SAM" id="SignalP"/>
    </source>
</evidence>
<gene>
    <name evidence="3" type="ORF">ACJIZ3_007414</name>
</gene>
<feature type="signal peptide" evidence="2">
    <location>
        <begin position="1"/>
        <end position="17"/>
    </location>
</feature>
<accession>A0ABD3SAG0</accession>
<dbReference type="Proteomes" id="UP001634393">
    <property type="component" value="Unassembled WGS sequence"/>
</dbReference>
<dbReference type="AlphaFoldDB" id="A0ABD3SAG0"/>
<proteinExistence type="predicted"/>
<evidence type="ECO:0000256" key="1">
    <source>
        <dbReference type="SAM" id="MobiDB-lite"/>
    </source>
</evidence>
<comment type="caution">
    <text evidence="3">The sequence shown here is derived from an EMBL/GenBank/DDBJ whole genome shotgun (WGS) entry which is preliminary data.</text>
</comment>
<feature type="chain" id="PRO_5044773494" evidence="2">
    <location>
        <begin position="18"/>
        <end position="46"/>
    </location>
</feature>
<protein>
    <submittedName>
        <fullName evidence="3">Uncharacterized protein</fullName>
    </submittedName>
</protein>